<feature type="transmembrane region" description="Helical" evidence="1">
    <location>
        <begin position="49"/>
        <end position="70"/>
    </location>
</feature>
<keyword evidence="1" id="KW-0812">Transmembrane</keyword>
<organism evidence="2 3">
    <name type="scientific">Owenia fusiformis</name>
    <name type="common">Polychaete worm</name>
    <dbReference type="NCBI Taxonomy" id="6347"/>
    <lineage>
        <taxon>Eukaryota</taxon>
        <taxon>Metazoa</taxon>
        <taxon>Spiralia</taxon>
        <taxon>Lophotrochozoa</taxon>
        <taxon>Annelida</taxon>
        <taxon>Polychaeta</taxon>
        <taxon>Sedentaria</taxon>
        <taxon>Canalipalpata</taxon>
        <taxon>Sabellida</taxon>
        <taxon>Oweniida</taxon>
        <taxon>Oweniidae</taxon>
        <taxon>Owenia</taxon>
    </lineage>
</organism>
<keyword evidence="1" id="KW-1133">Transmembrane helix</keyword>
<evidence type="ECO:0000256" key="1">
    <source>
        <dbReference type="SAM" id="Phobius"/>
    </source>
</evidence>
<proteinExistence type="predicted"/>
<keyword evidence="1" id="KW-0472">Membrane</keyword>
<dbReference type="AlphaFoldDB" id="A0A8S4PWE8"/>
<protein>
    <submittedName>
        <fullName evidence="2">Uncharacterized protein</fullName>
    </submittedName>
</protein>
<dbReference type="Proteomes" id="UP000749559">
    <property type="component" value="Unassembled WGS sequence"/>
</dbReference>
<gene>
    <name evidence="2" type="ORF">OFUS_LOCUS21793</name>
</gene>
<dbReference type="InterPro" id="IPR013879">
    <property type="entry name" value="DUF1761"/>
</dbReference>
<dbReference type="OrthoDB" id="10047429at2759"/>
<name>A0A8S4PWE8_OWEFU</name>
<sequence length="133" mass="14798">MLFAVGASFVFTFILGSLWYSPLLFGRTWARLAYPNTRMEDLGKGGSFVYPMVVSNVGHLLMCAFLNMLLRNYIHASSIQEATQSSLLVAVIVVSPQVAHTAFQKKPWLLYLIDQSYDATVIVACSVIMTWLG</sequence>
<reference evidence="2" key="1">
    <citation type="submission" date="2022-03" db="EMBL/GenBank/DDBJ databases">
        <authorList>
            <person name="Martin C."/>
        </authorList>
    </citation>
    <scope>NUCLEOTIDE SEQUENCE</scope>
</reference>
<accession>A0A8S4PWE8</accession>
<evidence type="ECO:0000313" key="2">
    <source>
        <dbReference type="EMBL" id="CAH1797525.1"/>
    </source>
</evidence>
<evidence type="ECO:0000313" key="3">
    <source>
        <dbReference type="Proteomes" id="UP000749559"/>
    </source>
</evidence>
<dbReference type="EMBL" id="CAIIXF020000010">
    <property type="protein sequence ID" value="CAH1797525.1"/>
    <property type="molecule type" value="Genomic_DNA"/>
</dbReference>
<comment type="caution">
    <text evidence="2">The sequence shown here is derived from an EMBL/GenBank/DDBJ whole genome shotgun (WGS) entry which is preliminary data.</text>
</comment>
<dbReference type="Pfam" id="PF08570">
    <property type="entry name" value="DUF1761"/>
    <property type="match status" value="1"/>
</dbReference>
<keyword evidence="3" id="KW-1185">Reference proteome</keyword>